<feature type="domain" description="Homeobox" evidence="12">
    <location>
        <begin position="132"/>
        <end position="192"/>
    </location>
</feature>
<feature type="DNA-binding region" description="Homeobox" evidence="9">
    <location>
        <begin position="134"/>
        <end position="193"/>
    </location>
</feature>
<dbReference type="GO" id="GO:0000981">
    <property type="term" value="F:DNA-binding transcription factor activity, RNA polymerase II-specific"/>
    <property type="evidence" value="ECO:0007669"/>
    <property type="project" value="InterPro"/>
</dbReference>
<evidence type="ECO:0000256" key="4">
    <source>
        <dbReference type="ARBA" id="ARBA00023125"/>
    </source>
</evidence>
<evidence type="ECO:0000256" key="10">
    <source>
        <dbReference type="RuleBase" id="RU000682"/>
    </source>
</evidence>
<evidence type="ECO:0000256" key="3">
    <source>
        <dbReference type="ARBA" id="ARBA00023015"/>
    </source>
</evidence>
<sequence length="263" mass="29801">PKFPPSEEYSQGNYIQDYYGQHHQQHYAGFHAYAAENGTAGYANTPPHGYYNPCSLGQSCIPVDHVTTDDSLHHPPHSNNRSSPDSSPPPAGSMLPRSDTQGSDCSGSEPPVIYPWMKKVHSNPVNGSFPGIEPKRQRTAYTRHQILELEKEFHFNRYLTRRRRIEIAHALCLSERQIKIWFQNRRMKWKKDNKLPNTKNVKKKQPPANNTTSSNSNSTSNARPQQPQQQPPMVSLQGGGLHTPHMQPCTPIEPKDEYGLTEL</sequence>
<dbReference type="GO" id="GO:0009952">
    <property type="term" value="P:anterior/posterior pattern specification"/>
    <property type="evidence" value="ECO:0007669"/>
    <property type="project" value="TreeGrafter"/>
</dbReference>
<dbReference type="InterPro" id="IPR009057">
    <property type="entry name" value="Homeodomain-like_sf"/>
</dbReference>
<dbReference type="AlphaFoldDB" id="O76843"/>
<dbReference type="InterPro" id="IPR017970">
    <property type="entry name" value="Homeobox_CS"/>
</dbReference>
<dbReference type="GO" id="GO:0005654">
    <property type="term" value="C:nucleoplasm"/>
    <property type="evidence" value="ECO:0007669"/>
    <property type="project" value="TreeGrafter"/>
</dbReference>
<evidence type="ECO:0000259" key="12">
    <source>
        <dbReference type="PROSITE" id="PS50071"/>
    </source>
</evidence>
<dbReference type="PRINTS" id="PR00024">
    <property type="entry name" value="HOMEOBOX"/>
</dbReference>
<organism evidence="13">
    <name type="scientific">Cupiennius salei</name>
    <name type="common">American wandering spider</name>
    <dbReference type="NCBI Taxonomy" id="6928"/>
    <lineage>
        <taxon>Eukaryota</taxon>
        <taxon>Metazoa</taxon>
        <taxon>Ecdysozoa</taxon>
        <taxon>Arthropoda</taxon>
        <taxon>Chelicerata</taxon>
        <taxon>Arachnida</taxon>
        <taxon>Araneae</taxon>
        <taxon>Araneomorphae</taxon>
        <taxon>Entelegynae</taxon>
        <taxon>Lycosoidea</taxon>
        <taxon>Ctenidae</taxon>
        <taxon>Cupiennius</taxon>
    </lineage>
</organism>
<dbReference type="PANTHER" id="PTHR45771:SF6">
    <property type="entry name" value="HOMEOTIC PROTEIN SEX COMBS REDUCED"/>
    <property type="match status" value="1"/>
</dbReference>
<dbReference type="PROSITE" id="PS00027">
    <property type="entry name" value="HOMEOBOX_1"/>
    <property type="match status" value="1"/>
</dbReference>
<keyword evidence="7 9" id="KW-0539">Nucleus</keyword>
<evidence type="ECO:0000256" key="11">
    <source>
        <dbReference type="SAM" id="MobiDB-lite"/>
    </source>
</evidence>
<reference evidence="13" key="1">
    <citation type="journal article" date="1998" name="Proc. Natl. Acad. Sci. U.S.A.">
        <title>A conserved mode of head segmentation in arthropods revealed by the expression pattern of Hox genes in a spider.</title>
        <authorList>
            <person name="Damen W.G."/>
            <person name="Hausdorf M."/>
            <person name="Seyfarth E.A."/>
            <person name="Tautz D."/>
        </authorList>
    </citation>
    <scope>NUCLEOTIDE SEQUENCE</scope>
</reference>
<dbReference type="SUPFAM" id="SSF46689">
    <property type="entry name" value="Homeodomain-like"/>
    <property type="match status" value="1"/>
</dbReference>
<dbReference type="InterPro" id="IPR020479">
    <property type="entry name" value="HD_metazoa"/>
</dbReference>
<keyword evidence="6" id="KW-0804">Transcription</keyword>
<dbReference type="InterPro" id="IPR001356">
    <property type="entry name" value="HD"/>
</dbReference>
<keyword evidence="3" id="KW-0805">Transcription regulation</keyword>
<keyword evidence="2" id="KW-0217">Developmental protein</keyword>
<comment type="similarity">
    <text evidence="8">Belongs to the Antp homeobox family. Deformed subfamily.</text>
</comment>
<dbReference type="Pfam" id="PF00046">
    <property type="entry name" value="Homeodomain"/>
    <property type="match status" value="1"/>
</dbReference>
<dbReference type="PRINTS" id="PR00025">
    <property type="entry name" value="ANTENNAPEDIA"/>
</dbReference>
<feature type="compositionally biased region" description="Basic and acidic residues" evidence="11">
    <location>
        <begin position="253"/>
        <end position="263"/>
    </location>
</feature>
<dbReference type="InterPro" id="IPR050609">
    <property type="entry name" value="Antp_homeobox_Deformed_sf"/>
</dbReference>
<accession>O76843</accession>
<comment type="subcellular location">
    <subcellularLocation>
        <location evidence="1 9 10">Nucleus</location>
    </subcellularLocation>
</comment>
<dbReference type="CDD" id="cd00086">
    <property type="entry name" value="homeodomain"/>
    <property type="match status" value="1"/>
</dbReference>
<evidence type="ECO:0000256" key="9">
    <source>
        <dbReference type="PROSITE-ProRule" id="PRU00108"/>
    </source>
</evidence>
<dbReference type="InterPro" id="IPR017995">
    <property type="entry name" value="Homeobox_antennapedia"/>
</dbReference>
<feature type="compositionally biased region" description="Low complexity" evidence="11">
    <location>
        <begin position="209"/>
        <end position="232"/>
    </location>
</feature>
<dbReference type="Gene3D" id="1.10.10.60">
    <property type="entry name" value="Homeodomain-like"/>
    <property type="match status" value="1"/>
</dbReference>
<evidence type="ECO:0000256" key="1">
    <source>
        <dbReference type="ARBA" id="ARBA00004123"/>
    </source>
</evidence>
<evidence type="ECO:0000256" key="2">
    <source>
        <dbReference type="ARBA" id="ARBA00022473"/>
    </source>
</evidence>
<name>O76843_CUPSA</name>
<dbReference type="SMART" id="SM00389">
    <property type="entry name" value="HOX"/>
    <property type="match status" value="1"/>
</dbReference>
<feature type="region of interest" description="Disordered" evidence="11">
    <location>
        <begin position="66"/>
        <end position="108"/>
    </location>
</feature>
<feature type="non-terminal residue" evidence="13">
    <location>
        <position position="1"/>
    </location>
</feature>
<evidence type="ECO:0000256" key="6">
    <source>
        <dbReference type="ARBA" id="ARBA00023163"/>
    </source>
</evidence>
<keyword evidence="5 9" id="KW-0371">Homeobox</keyword>
<dbReference type="GO" id="GO:0000978">
    <property type="term" value="F:RNA polymerase II cis-regulatory region sequence-specific DNA binding"/>
    <property type="evidence" value="ECO:0007669"/>
    <property type="project" value="TreeGrafter"/>
</dbReference>
<evidence type="ECO:0000256" key="8">
    <source>
        <dbReference type="ARBA" id="ARBA00038235"/>
    </source>
</evidence>
<evidence type="ECO:0000256" key="5">
    <source>
        <dbReference type="ARBA" id="ARBA00023155"/>
    </source>
</evidence>
<evidence type="ECO:0000313" key="13">
    <source>
        <dbReference type="EMBL" id="CAA07498.1"/>
    </source>
</evidence>
<feature type="region of interest" description="Disordered" evidence="11">
    <location>
        <begin position="191"/>
        <end position="263"/>
    </location>
</feature>
<protein>
    <submittedName>
        <fullName evidence="13">Homeobox protein</fullName>
    </submittedName>
</protein>
<dbReference type="GO" id="GO:0045944">
    <property type="term" value="P:positive regulation of transcription by RNA polymerase II"/>
    <property type="evidence" value="ECO:0007669"/>
    <property type="project" value="TreeGrafter"/>
</dbReference>
<dbReference type="PROSITE" id="PS50071">
    <property type="entry name" value="HOMEOBOX_2"/>
    <property type="match status" value="1"/>
</dbReference>
<proteinExistence type="evidence at transcript level"/>
<dbReference type="EMBL" id="AJ007432">
    <property type="protein sequence ID" value="CAA07498.1"/>
    <property type="molecule type" value="mRNA"/>
</dbReference>
<dbReference type="InterPro" id="IPR001827">
    <property type="entry name" value="Homeobox_Antennapedia_CS"/>
</dbReference>
<gene>
    <name evidence="13" type="primary">deformed</name>
</gene>
<dbReference type="PROSITE" id="PS00032">
    <property type="entry name" value="ANTENNAPEDIA"/>
    <property type="match status" value="1"/>
</dbReference>
<dbReference type="FunFam" id="1.10.10.60:FF:000029">
    <property type="entry name" value="Homeobox protein Hox-D4"/>
    <property type="match status" value="1"/>
</dbReference>
<evidence type="ECO:0000256" key="7">
    <source>
        <dbReference type="ARBA" id="ARBA00023242"/>
    </source>
</evidence>
<dbReference type="PANTHER" id="PTHR45771">
    <property type="entry name" value="HOMEOTIC PROTEIN DEFORMED"/>
    <property type="match status" value="1"/>
</dbReference>
<keyword evidence="4 9" id="KW-0238">DNA-binding</keyword>